<protein>
    <recommendedName>
        <fullName evidence="4">Aminoglycoside phosphotransferase domain-containing protein</fullName>
    </recommendedName>
</protein>
<name>A0AAN6T6R0_9PEZI</name>
<dbReference type="EMBL" id="MU863624">
    <property type="protein sequence ID" value="KAK4106316.1"/>
    <property type="molecule type" value="Genomic_DNA"/>
</dbReference>
<keyword evidence="3" id="KW-1185">Reference proteome</keyword>
<reference evidence="2" key="2">
    <citation type="submission" date="2023-05" db="EMBL/GenBank/DDBJ databases">
        <authorList>
            <consortium name="Lawrence Berkeley National Laboratory"/>
            <person name="Steindorff A."/>
            <person name="Hensen N."/>
            <person name="Bonometti L."/>
            <person name="Westerberg I."/>
            <person name="Brannstrom I.O."/>
            <person name="Guillou S."/>
            <person name="Cros-Aarteil S."/>
            <person name="Calhoun S."/>
            <person name="Haridas S."/>
            <person name="Kuo A."/>
            <person name="Mondo S."/>
            <person name="Pangilinan J."/>
            <person name="Riley R."/>
            <person name="Labutti K."/>
            <person name="Andreopoulos B."/>
            <person name="Lipzen A."/>
            <person name="Chen C."/>
            <person name="Yanf M."/>
            <person name="Daum C."/>
            <person name="Ng V."/>
            <person name="Clum A."/>
            <person name="Ohm R."/>
            <person name="Martin F."/>
            <person name="Silar P."/>
            <person name="Natvig D."/>
            <person name="Lalanne C."/>
            <person name="Gautier V."/>
            <person name="Ament-Velasquez S.L."/>
            <person name="Kruys A."/>
            <person name="Hutchinson M.I."/>
            <person name="Powell A.J."/>
            <person name="Barry K."/>
            <person name="Miller A.N."/>
            <person name="Grigoriev I.V."/>
            <person name="Debuchy R."/>
            <person name="Gladieux P."/>
            <person name="Thoren M.H."/>
            <person name="Johannesson H."/>
        </authorList>
    </citation>
    <scope>NUCLEOTIDE SEQUENCE</scope>
    <source>
        <strain evidence="2">CBS 757.83</strain>
    </source>
</reference>
<dbReference type="AlphaFoldDB" id="A0AAN6T6R0"/>
<dbReference type="PANTHER" id="PTHR21310:SF37">
    <property type="entry name" value="AMINOGLYCOSIDE PHOSPHOTRANSFERASE DOMAIN-CONTAINING PROTEIN"/>
    <property type="match status" value="1"/>
</dbReference>
<evidence type="ECO:0000256" key="1">
    <source>
        <dbReference type="SAM" id="MobiDB-lite"/>
    </source>
</evidence>
<proteinExistence type="predicted"/>
<comment type="caution">
    <text evidence="2">The sequence shown here is derived from an EMBL/GenBank/DDBJ whole genome shotgun (WGS) entry which is preliminary data.</text>
</comment>
<dbReference type="SUPFAM" id="SSF56112">
    <property type="entry name" value="Protein kinase-like (PK-like)"/>
    <property type="match status" value="1"/>
</dbReference>
<gene>
    <name evidence="2" type="ORF">N658DRAFT_519900</name>
</gene>
<evidence type="ECO:0000313" key="3">
    <source>
        <dbReference type="Proteomes" id="UP001305647"/>
    </source>
</evidence>
<evidence type="ECO:0000313" key="2">
    <source>
        <dbReference type="EMBL" id="KAK4106316.1"/>
    </source>
</evidence>
<evidence type="ECO:0008006" key="4">
    <source>
        <dbReference type="Google" id="ProtNLM"/>
    </source>
</evidence>
<dbReference type="Proteomes" id="UP001305647">
    <property type="component" value="Unassembled WGS sequence"/>
</dbReference>
<feature type="region of interest" description="Disordered" evidence="1">
    <location>
        <begin position="282"/>
        <end position="301"/>
    </location>
</feature>
<dbReference type="InterPro" id="IPR051678">
    <property type="entry name" value="AGP_Transferase"/>
</dbReference>
<dbReference type="PANTHER" id="PTHR21310">
    <property type="entry name" value="AMINOGLYCOSIDE PHOSPHOTRANSFERASE-RELATED-RELATED"/>
    <property type="match status" value="1"/>
</dbReference>
<reference evidence="2" key="1">
    <citation type="journal article" date="2023" name="Mol. Phylogenet. Evol.">
        <title>Genome-scale phylogeny and comparative genomics of the fungal order Sordariales.</title>
        <authorList>
            <person name="Hensen N."/>
            <person name="Bonometti L."/>
            <person name="Westerberg I."/>
            <person name="Brannstrom I.O."/>
            <person name="Guillou S."/>
            <person name="Cros-Aarteil S."/>
            <person name="Calhoun S."/>
            <person name="Haridas S."/>
            <person name="Kuo A."/>
            <person name="Mondo S."/>
            <person name="Pangilinan J."/>
            <person name="Riley R."/>
            <person name="LaButti K."/>
            <person name="Andreopoulos B."/>
            <person name="Lipzen A."/>
            <person name="Chen C."/>
            <person name="Yan M."/>
            <person name="Daum C."/>
            <person name="Ng V."/>
            <person name="Clum A."/>
            <person name="Steindorff A."/>
            <person name="Ohm R.A."/>
            <person name="Martin F."/>
            <person name="Silar P."/>
            <person name="Natvig D.O."/>
            <person name="Lalanne C."/>
            <person name="Gautier V."/>
            <person name="Ament-Velasquez S.L."/>
            <person name="Kruys A."/>
            <person name="Hutchinson M.I."/>
            <person name="Powell A.J."/>
            <person name="Barry K."/>
            <person name="Miller A.N."/>
            <person name="Grigoriev I.V."/>
            <person name="Debuchy R."/>
            <person name="Gladieux P."/>
            <person name="Hiltunen Thoren M."/>
            <person name="Johannesson H."/>
        </authorList>
    </citation>
    <scope>NUCLEOTIDE SEQUENCE</scope>
    <source>
        <strain evidence="2">CBS 757.83</strain>
    </source>
</reference>
<accession>A0AAN6T6R0</accession>
<dbReference type="InterPro" id="IPR011009">
    <property type="entry name" value="Kinase-like_dom_sf"/>
</dbReference>
<sequence>MEKTLPLLRGRITLEDAMGEDENVIHRLSYPEKRAIFYLYLDRRRALIAEVISRHLISTKLLRLGELKEWIHGSFNACIPISINPPQPGLSNLVVIRFPLPYKVGEAHFPGNVEEKLRCEAATYVWLQQNCPDVPIPRLFGFGFPGTQSLHQLENQHIPTDIPRDLTYTPTDTYLADLLACHDQRMRHQPNVIHSPRDGEDQLAALTTMRALLPHFVDRRSRRGGPFAMALTDLHQSNIFVDDDWRVTRLIDLGWACVRPVEMALNPPWWLSNQSAGAGPSALGIDELGGGDQRAKQAERPVTERVGEFADVFEREEHRALYHRSDSESGERASLTRTLRDNWERGTFWYAQALDCPSALYAIFMFHIQPRFSDIETAELDEFSRFVVPYWGRVG</sequence>
<organism evidence="2 3">
    <name type="scientific">Parathielavia hyrcaniae</name>
    <dbReference type="NCBI Taxonomy" id="113614"/>
    <lineage>
        <taxon>Eukaryota</taxon>
        <taxon>Fungi</taxon>
        <taxon>Dikarya</taxon>
        <taxon>Ascomycota</taxon>
        <taxon>Pezizomycotina</taxon>
        <taxon>Sordariomycetes</taxon>
        <taxon>Sordariomycetidae</taxon>
        <taxon>Sordariales</taxon>
        <taxon>Chaetomiaceae</taxon>
        <taxon>Parathielavia</taxon>
    </lineage>
</organism>